<evidence type="ECO:0000313" key="7">
    <source>
        <dbReference type="EMBL" id="KON29506.1"/>
    </source>
</evidence>
<dbReference type="InterPro" id="IPR000589">
    <property type="entry name" value="Ribosomal_uS15"/>
</dbReference>
<feature type="domain" description="Small ribosomal subunit protein uS15 N-terminal" evidence="6">
    <location>
        <begin position="1"/>
        <end position="56"/>
    </location>
</feature>
<evidence type="ECO:0000256" key="2">
    <source>
        <dbReference type="ARBA" id="ARBA00022980"/>
    </source>
</evidence>
<comment type="subunit">
    <text evidence="4">Part of the 30S ribosomal subunit.</text>
</comment>
<dbReference type="Pfam" id="PF08069">
    <property type="entry name" value="Ribosomal_S13_N"/>
    <property type="match status" value="1"/>
</dbReference>
<dbReference type="InterPro" id="IPR023029">
    <property type="entry name" value="Ribosomal_uS15_arc_euk"/>
</dbReference>
<dbReference type="SMART" id="SM01387">
    <property type="entry name" value="Ribosomal_S15"/>
    <property type="match status" value="1"/>
</dbReference>
<dbReference type="Pfam" id="PF00312">
    <property type="entry name" value="Ribosomal_S15"/>
    <property type="match status" value="1"/>
</dbReference>
<gene>
    <name evidence="4" type="primary">rps15</name>
    <name evidence="7" type="ORF">AC482_06350</name>
</gene>
<evidence type="ECO:0000256" key="1">
    <source>
        <dbReference type="ARBA" id="ARBA00008434"/>
    </source>
</evidence>
<dbReference type="GO" id="GO:0006412">
    <property type="term" value="P:translation"/>
    <property type="evidence" value="ECO:0007669"/>
    <property type="project" value="UniProtKB-UniRule"/>
</dbReference>
<name>A0A0M0BMG4_9ARCH</name>
<dbReference type="CDD" id="cd00353">
    <property type="entry name" value="Ribosomal_S15p_S13e"/>
    <property type="match status" value="1"/>
</dbReference>
<evidence type="ECO:0000256" key="4">
    <source>
        <dbReference type="HAMAP-Rule" id="MF_01343"/>
    </source>
</evidence>
<proteinExistence type="inferred from homology"/>
<dbReference type="PANTHER" id="PTHR11885:SF6">
    <property type="entry name" value="SMALL RIBOSOMAL SUBUNIT PROTEIN US15"/>
    <property type="match status" value="1"/>
</dbReference>
<reference evidence="7 8" key="1">
    <citation type="submission" date="2015-06" db="EMBL/GenBank/DDBJ databases">
        <title>New insights into the roles of widespread benthic archaea in carbon and nitrogen cycling.</title>
        <authorList>
            <person name="Lazar C.S."/>
            <person name="Baker B.J."/>
            <person name="Seitz K.W."/>
            <person name="Hyde A.S."/>
            <person name="Dick G.J."/>
            <person name="Hinrichs K.-U."/>
            <person name="Teske A.P."/>
        </authorList>
    </citation>
    <scope>NUCLEOTIDE SEQUENCE [LARGE SCALE GENOMIC DNA]</scope>
    <source>
        <strain evidence="7">DG-45</strain>
    </source>
</reference>
<evidence type="ECO:0000259" key="6">
    <source>
        <dbReference type="SMART" id="SM01386"/>
    </source>
</evidence>
<evidence type="ECO:0000313" key="8">
    <source>
        <dbReference type="Proteomes" id="UP000037210"/>
    </source>
</evidence>
<dbReference type="SUPFAM" id="SSF47060">
    <property type="entry name" value="S15/NS1 RNA-binding domain"/>
    <property type="match status" value="1"/>
</dbReference>
<dbReference type="Proteomes" id="UP000037210">
    <property type="component" value="Unassembled WGS sequence"/>
</dbReference>
<dbReference type="AlphaFoldDB" id="A0A0M0BMG4"/>
<dbReference type="NCBIfam" id="NF006331">
    <property type="entry name" value="PRK08561.1"/>
    <property type="match status" value="1"/>
</dbReference>
<dbReference type="GO" id="GO:0070181">
    <property type="term" value="F:small ribosomal subunit rRNA binding"/>
    <property type="evidence" value="ECO:0007669"/>
    <property type="project" value="TreeGrafter"/>
</dbReference>
<dbReference type="PANTHER" id="PTHR11885">
    <property type="entry name" value="RIBOSOMAL PROTEIN S15P/S13E"/>
    <property type="match status" value="1"/>
</dbReference>
<dbReference type="GO" id="GO:0022627">
    <property type="term" value="C:cytosolic small ribosomal subunit"/>
    <property type="evidence" value="ECO:0007669"/>
    <property type="project" value="TreeGrafter"/>
</dbReference>
<evidence type="ECO:0000256" key="5">
    <source>
        <dbReference type="RuleBase" id="RU003919"/>
    </source>
</evidence>
<evidence type="ECO:0000256" key="3">
    <source>
        <dbReference type="ARBA" id="ARBA00023274"/>
    </source>
</evidence>
<dbReference type="InterPro" id="IPR012606">
    <property type="entry name" value="Ribosomal_uS15_N"/>
</dbReference>
<dbReference type="PROSITE" id="PS00362">
    <property type="entry name" value="RIBOSOMAL_S15"/>
    <property type="match status" value="1"/>
</dbReference>
<dbReference type="EMBL" id="LFWZ01000062">
    <property type="protein sequence ID" value="KON29506.1"/>
    <property type="molecule type" value="Genomic_DNA"/>
</dbReference>
<organism evidence="7 8">
    <name type="scientific">miscellaneous Crenarchaeota group-15 archaeon DG-45</name>
    <dbReference type="NCBI Taxonomy" id="1685127"/>
    <lineage>
        <taxon>Archaea</taxon>
        <taxon>Candidatus Bathyarchaeota</taxon>
        <taxon>MCG-15</taxon>
    </lineage>
</organism>
<sequence length="144" mass="16700">MSLMRGRSRSRRPVSKRPPDWVIYQPDEVKALIINLAREGRTPSEIGNALRDEHGIPLVKPIVGHGVLRVLEEAGIAPSIPEDLYNLMVRAARLRRHLERNPKDFGNKRALQMTESRIYRLTRYYKGKGLLPMDWRYRSEIVTT</sequence>
<dbReference type="HAMAP" id="MF_01343_A">
    <property type="entry name" value="Ribosomal_uS15_A"/>
    <property type="match status" value="1"/>
</dbReference>
<keyword evidence="3 4" id="KW-0687">Ribonucleoprotein</keyword>
<dbReference type="Gene3D" id="1.10.287.10">
    <property type="entry name" value="S15/NS1, RNA-binding"/>
    <property type="match status" value="1"/>
</dbReference>
<dbReference type="FunFam" id="1.10.287.10:FF:000003">
    <property type="entry name" value="40S ribosomal protein S13"/>
    <property type="match status" value="1"/>
</dbReference>
<dbReference type="SMART" id="SM01386">
    <property type="entry name" value="Ribosomal_S13_N"/>
    <property type="match status" value="1"/>
</dbReference>
<keyword evidence="2 4" id="KW-0689">Ribosomal protein</keyword>
<dbReference type="Gene3D" id="4.10.860.130">
    <property type="match status" value="1"/>
</dbReference>
<dbReference type="InterPro" id="IPR009068">
    <property type="entry name" value="uS15_NS1_RNA-bd_sf"/>
</dbReference>
<comment type="similarity">
    <text evidence="1 4 5">Belongs to the universal ribosomal protein uS15 family.</text>
</comment>
<protein>
    <recommendedName>
        <fullName evidence="4">Small ribosomal subunit protein uS15</fullName>
    </recommendedName>
</protein>
<accession>A0A0M0BMG4</accession>
<comment type="caution">
    <text evidence="7">The sequence shown here is derived from an EMBL/GenBank/DDBJ whole genome shotgun (WGS) entry which is preliminary data.</text>
</comment>
<dbReference type="GO" id="GO:0003735">
    <property type="term" value="F:structural constituent of ribosome"/>
    <property type="evidence" value="ECO:0007669"/>
    <property type="project" value="InterPro"/>
</dbReference>